<dbReference type="Pfam" id="PF00406">
    <property type="entry name" value="ADK"/>
    <property type="match status" value="1"/>
</dbReference>
<gene>
    <name evidence="7" type="primary">Adk3</name>
    <name evidence="9" type="ORF">pipiens_006814</name>
</gene>
<feature type="binding site" evidence="7">
    <location>
        <position position="42"/>
    </location>
    <ligand>
        <name>AMP</name>
        <dbReference type="ChEBI" id="CHEBI:456215"/>
    </ligand>
</feature>
<feature type="binding site" evidence="7">
    <location>
        <position position="37"/>
    </location>
    <ligand>
        <name>AMP</name>
        <dbReference type="ChEBI" id="CHEBI:456215"/>
    </ligand>
</feature>
<dbReference type="InterPro" id="IPR036193">
    <property type="entry name" value="ADK_active_lid_dom_sf"/>
</dbReference>
<organism evidence="9 10">
    <name type="scientific">Culex pipiens pipiens</name>
    <name type="common">Northern house mosquito</name>
    <dbReference type="NCBI Taxonomy" id="38569"/>
    <lineage>
        <taxon>Eukaryota</taxon>
        <taxon>Metazoa</taxon>
        <taxon>Ecdysozoa</taxon>
        <taxon>Arthropoda</taxon>
        <taxon>Hexapoda</taxon>
        <taxon>Insecta</taxon>
        <taxon>Pterygota</taxon>
        <taxon>Neoptera</taxon>
        <taxon>Endopterygota</taxon>
        <taxon>Diptera</taxon>
        <taxon>Nematocera</taxon>
        <taxon>Culicoidea</taxon>
        <taxon>Culicidae</taxon>
        <taxon>Culicinae</taxon>
        <taxon>Culicini</taxon>
        <taxon>Culex</taxon>
        <taxon>Culex</taxon>
    </lineage>
</organism>
<dbReference type="GO" id="GO:0005525">
    <property type="term" value="F:GTP binding"/>
    <property type="evidence" value="ECO:0007669"/>
    <property type="project" value="UniProtKB-KW"/>
</dbReference>
<dbReference type="Pfam" id="PF05191">
    <property type="entry name" value="ADK_lid"/>
    <property type="match status" value="1"/>
</dbReference>
<dbReference type="FunFam" id="3.40.50.300:FF:000106">
    <property type="entry name" value="Adenylate kinase mitochondrial"/>
    <property type="match status" value="1"/>
</dbReference>
<dbReference type="PRINTS" id="PR00094">
    <property type="entry name" value="ADENYLTKNASE"/>
</dbReference>
<evidence type="ECO:0000256" key="1">
    <source>
        <dbReference type="ARBA" id="ARBA00004305"/>
    </source>
</evidence>
<evidence type="ECO:0000313" key="10">
    <source>
        <dbReference type="Proteomes" id="UP001562425"/>
    </source>
</evidence>
<sequence length="224" mass="25282">MSAPRLFRAVIMGAPGSGKGTVSSRIVKTLNMEHISSGDLLRANIEQRTELGVIADKFIREGKLLPDVYITKCILGELQKLKGRSWLLDGFPRTLEQAGDLWREEKIDAVINLDVPFEVIVDRLRSRWVHLPSGRVYNIGFNDPKVPGKDDETGEALSQRPDDNPVAVRKRLEIYDACTRPLNEYFKQKGVLATFSGRTTDEIWPSVKQYLEEKINTKLVCTAQ</sequence>
<evidence type="ECO:0000256" key="4">
    <source>
        <dbReference type="ARBA" id="ARBA00022777"/>
    </source>
</evidence>
<evidence type="ECO:0000256" key="3">
    <source>
        <dbReference type="ARBA" id="ARBA00022741"/>
    </source>
</evidence>
<proteinExistence type="inferred from homology"/>
<keyword evidence="5 7" id="KW-0496">Mitochondrion</keyword>
<dbReference type="InterPro" id="IPR007862">
    <property type="entry name" value="Adenylate_kinase_lid-dom"/>
</dbReference>
<keyword evidence="10" id="KW-1185">Reference proteome</keyword>
<dbReference type="GO" id="GO:0046899">
    <property type="term" value="F:nucleoside triphosphate adenylate kinase activity"/>
    <property type="evidence" value="ECO:0007669"/>
    <property type="project" value="UniProtKB-UniRule"/>
</dbReference>
<feature type="region of interest" description="LID" evidence="7">
    <location>
        <begin position="126"/>
        <end position="163"/>
    </location>
</feature>
<dbReference type="InterPro" id="IPR000850">
    <property type="entry name" value="Adenylat/UMP-CMP_kin"/>
</dbReference>
<dbReference type="GO" id="GO:0005759">
    <property type="term" value="C:mitochondrial matrix"/>
    <property type="evidence" value="ECO:0007669"/>
    <property type="project" value="UniProtKB-SubCell"/>
</dbReference>
<comment type="function">
    <text evidence="7">Involved in maintaining the homeostasis of cellular nucleotides by catalyzing the interconversion of nucleoside phosphates. Has GTP:AMP phosphotransferase and ITP:AMP phosphotransferase activities.</text>
</comment>
<name>A0ABD1DNK0_CULPP</name>
<comment type="caution">
    <text evidence="9">The sequence shown here is derived from an EMBL/GenBank/DDBJ whole genome shotgun (WGS) entry which is preliminary data.</text>
</comment>
<feature type="binding site" evidence="7">
    <location>
        <position position="160"/>
    </location>
    <ligand>
        <name>AMP</name>
        <dbReference type="ChEBI" id="CHEBI:456215"/>
    </ligand>
</feature>
<dbReference type="GO" id="GO:0046041">
    <property type="term" value="P:ITP metabolic process"/>
    <property type="evidence" value="ECO:0007669"/>
    <property type="project" value="UniProtKB-UniRule"/>
</dbReference>
<dbReference type="PANTHER" id="PTHR23359">
    <property type="entry name" value="NUCLEOTIDE KINASE"/>
    <property type="match status" value="1"/>
</dbReference>
<dbReference type="AlphaFoldDB" id="A0ABD1DNK0"/>
<dbReference type="Gene3D" id="3.40.50.300">
    <property type="entry name" value="P-loop containing nucleotide triphosphate hydrolases"/>
    <property type="match status" value="1"/>
</dbReference>
<dbReference type="InterPro" id="IPR028586">
    <property type="entry name" value="AK3/Ak4_mitochondrial"/>
</dbReference>
<comment type="catalytic activity">
    <reaction evidence="7">
        <text>a ribonucleoside 5'-triphosphate + AMP = a ribonucleoside 5'-diphosphate + ADP</text>
        <dbReference type="Rhea" id="RHEA:13749"/>
        <dbReference type="ChEBI" id="CHEBI:57930"/>
        <dbReference type="ChEBI" id="CHEBI:61557"/>
        <dbReference type="ChEBI" id="CHEBI:456215"/>
        <dbReference type="ChEBI" id="CHEBI:456216"/>
        <dbReference type="EC" id="2.7.4.10"/>
    </reaction>
</comment>
<dbReference type="GO" id="GO:0006172">
    <property type="term" value="P:ADP biosynthetic process"/>
    <property type="evidence" value="ECO:0007669"/>
    <property type="project" value="UniProtKB-UniRule"/>
</dbReference>
<dbReference type="InterPro" id="IPR033690">
    <property type="entry name" value="Adenylat_kinase_CS"/>
</dbReference>
<keyword evidence="4 7" id="KW-0418">Kinase</keyword>
<dbReference type="CDD" id="cd01428">
    <property type="entry name" value="ADK"/>
    <property type="match status" value="1"/>
</dbReference>
<comment type="similarity">
    <text evidence="7">Belongs to the adenylate kinase family. AK3 subfamily.</text>
</comment>
<accession>A0ABD1DNK0</accession>
<keyword evidence="2 7" id="KW-0808">Transferase</keyword>
<feature type="domain" description="Adenylate kinase active site lid" evidence="8">
    <location>
        <begin position="127"/>
        <end position="162"/>
    </location>
</feature>
<dbReference type="HAMAP" id="MF_03169">
    <property type="entry name" value="Adenylate_kinase_AK3"/>
    <property type="match status" value="1"/>
</dbReference>
<evidence type="ECO:0000313" key="9">
    <source>
        <dbReference type="EMBL" id="KAL1401183.1"/>
    </source>
</evidence>
<feature type="binding site" evidence="7">
    <location>
        <begin position="136"/>
        <end position="137"/>
    </location>
    <ligand>
        <name>GTP</name>
        <dbReference type="ChEBI" id="CHEBI:37565"/>
    </ligand>
</feature>
<comment type="subunit">
    <text evidence="7">Monomer.</text>
</comment>
<dbReference type="HAMAP" id="MF_00235">
    <property type="entry name" value="Adenylate_kinase_Adk"/>
    <property type="match status" value="1"/>
</dbReference>
<evidence type="ECO:0000256" key="5">
    <source>
        <dbReference type="ARBA" id="ARBA00023128"/>
    </source>
</evidence>
<dbReference type="GO" id="GO:0004017">
    <property type="term" value="F:AMP kinase activity"/>
    <property type="evidence" value="ECO:0007669"/>
    <property type="project" value="UniProtKB-ARBA"/>
</dbReference>
<feature type="binding site" evidence="7">
    <location>
        <position position="97"/>
    </location>
    <ligand>
        <name>AMP</name>
        <dbReference type="ChEBI" id="CHEBI:456215"/>
    </ligand>
</feature>
<dbReference type="EC" id="2.7.4.10" evidence="7"/>
<dbReference type="SUPFAM" id="SSF57774">
    <property type="entry name" value="Microbial and mitochondrial ADK, insert 'zinc finger' domain"/>
    <property type="match status" value="1"/>
</dbReference>
<comment type="domain">
    <text evidence="7">Consists of three domains, a large central CORE domain and two small peripheral domains, NMPbind and LID, which undergo movements during catalysis. The LID domain closes over the site of phosphoryl transfer upon GTP binding. Assembling and dissambling the active center during each catalytic cycle provides an effective means to prevent GTP hydrolysis.</text>
</comment>
<dbReference type="GO" id="GO:0046039">
    <property type="term" value="P:GTP metabolic process"/>
    <property type="evidence" value="ECO:0007669"/>
    <property type="project" value="UniProtKB-UniRule"/>
</dbReference>
<keyword evidence="6 7" id="KW-0342">GTP-binding</keyword>
<feature type="binding site" evidence="7">
    <location>
        <position position="127"/>
    </location>
    <ligand>
        <name>GTP</name>
        <dbReference type="ChEBI" id="CHEBI:37565"/>
    </ligand>
</feature>
<evidence type="ECO:0000256" key="2">
    <source>
        <dbReference type="ARBA" id="ARBA00022679"/>
    </source>
</evidence>
<feature type="binding site" evidence="7">
    <location>
        <begin position="63"/>
        <end position="65"/>
    </location>
    <ligand>
        <name>AMP</name>
        <dbReference type="ChEBI" id="CHEBI:456215"/>
    </ligand>
</feature>
<reference evidence="9 10" key="1">
    <citation type="submission" date="2024-05" db="EMBL/GenBank/DDBJ databases">
        <title>Culex pipiens pipiens assembly and annotation.</title>
        <authorList>
            <person name="Alout H."/>
            <person name="Durand T."/>
        </authorList>
    </citation>
    <scope>NUCLEOTIDE SEQUENCE [LARGE SCALE GENOMIC DNA]</scope>
    <source>
        <strain evidence="9">HA-2024</strain>
        <tissue evidence="9">Whole body</tissue>
    </source>
</reference>
<dbReference type="SUPFAM" id="SSF52540">
    <property type="entry name" value="P-loop containing nucleoside triphosphate hydrolases"/>
    <property type="match status" value="1"/>
</dbReference>
<evidence type="ECO:0000256" key="7">
    <source>
        <dbReference type="HAMAP-Rule" id="MF_03169"/>
    </source>
</evidence>
<dbReference type="Proteomes" id="UP001562425">
    <property type="component" value="Unassembled WGS sequence"/>
</dbReference>
<evidence type="ECO:0000259" key="8">
    <source>
        <dbReference type="Pfam" id="PF05191"/>
    </source>
</evidence>
<protein>
    <recommendedName>
        <fullName evidence="7">GTP:AMP phosphotransferase, mitochondrial</fullName>
        <ecNumber evidence="7">2.7.4.10</ecNumber>
    </recommendedName>
    <alternativeName>
        <fullName evidence="7">Adenylate kinase 3</fullName>
        <shortName evidence="7">AK 3</shortName>
    </alternativeName>
</protein>
<dbReference type="InterPro" id="IPR027417">
    <property type="entry name" value="P-loop_NTPase"/>
</dbReference>
<evidence type="ECO:0000256" key="6">
    <source>
        <dbReference type="ARBA" id="ARBA00023134"/>
    </source>
</evidence>
<comment type="subcellular location">
    <subcellularLocation>
        <location evidence="1 7">Mitochondrion matrix</location>
    </subcellularLocation>
</comment>
<feature type="binding site" evidence="7">
    <location>
        <position position="171"/>
    </location>
    <ligand>
        <name>AMP</name>
        <dbReference type="ChEBI" id="CHEBI:456215"/>
    </ligand>
</feature>
<feature type="binding site" evidence="7">
    <location>
        <begin position="90"/>
        <end position="93"/>
    </location>
    <ligand>
        <name>AMP</name>
        <dbReference type="ChEBI" id="CHEBI:456215"/>
    </ligand>
</feature>
<dbReference type="PROSITE" id="PS00113">
    <property type="entry name" value="ADENYLATE_KINASE"/>
    <property type="match status" value="1"/>
</dbReference>
<feature type="region of interest" description="NMPbind" evidence="7">
    <location>
        <begin position="36"/>
        <end position="65"/>
    </location>
</feature>
<feature type="binding site" evidence="7">
    <location>
        <begin position="16"/>
        <end position="21"/>
    </location>
    <ligand>
        <name>GTP</name>
        <dbReference type="ChEBI" id="CHEBI:37565"/>
    </ligand>
</feature>
<dbReference type="GO" id="GO:0046033">
    <property type="term" value="P:AMP metabolic process"/>
    <property type="evidence" value="ECO:0007669"/>
    <property type="project" value="UniProtKB-UniRule"/>
</dbReference>
<feature type="binding site" evidence="7">
    <location>
        <position position="200"/>
    </location>
    <ligand>
        <name>GTP</name>
        <dbReference type="ChEBI" id="CHEBI:37565"/>
    </ligand>
</feature>
<keyword evidence="3 7" id="KW-0547">Nucleotide-binding</keyword>
<dbReference type="EMBL" id="JBEHCU010005009">
    <property type="protein sequence ID" value="KAL1401183.1"/>
    <property type="molecule type" value="Genomic_DNA"/>
</dbReference>
<dbReference type="InterPro" id="IPR006259">
    <property type="entry name" value="Adenyl_kin_sub"/>
</dbReference>
<dbReference type="NCBIfam" id="TIGR01351">
    <property type="entry name" value="adk"/>
    <property type="match status" value="1"/>
</dbReference>